<dbReference type="RefSeq" id="WP_267152127.1">
    <property type="nucleotide sequence ID" value="NZ_JAPMLT010000007.1"/>
</dbReference>
<reference evidence="1 2" key="1">
    <citation type="submission" date="2022-11" db="EMBL/GenBank/DDBJ databases">
        <title>Study of microbial diversity in lake waters.</title>
        <authorList>
            <person name="Zhang J."/>
        </authorList>
    </citation>
    <scope>NUCLEOTIDE SEQUENCE [LARGE SCALE GENOMIC DNA]</scope>
    <source>
        <strain evidence="1 2">DT12</strain>
    </source>
</reference>
<evidence type="ECO:0000313" key="1">
    <source>
        <dbReference type="EMBL" id="MCX7570881.1"/>
    </source>
</evidence>
<dbReference type="Proteomes" id="UP001208017">
    <property type="component" value="Unassembled WGS sequence"/>
</dbReference>
<sequence length="114" mass="13254">MIANEKDFENALRTVVTTKKDEFVSMVTEIKDSLKDPGELKKKIDLDKIYSDLDEFEIDFIHGEAFASQLKSGSIFPKVEAKHLNNPEAIWDRLIDEIESEYERYFSTEIHLIV</sequence>
<evidence type="ECO:0000313" key="2">
    <source>
        <dbReference type="Proteomes" id="UP001208017"/>
    </source>
</evidence>
<gene>
    <name evidence="1" type="ORF">OS242_13030</name>
</gene>
<dbReference type="EMBL" id="JAPMLT010000007">
    <property type="protein sequence ID" value="MCX7570881.1"/>
    <property type="molecule type" value="Genomic_DNA"/>
</dbReference>
<accession>A0ABT3X361</accession>
<organism evidence="1 2">
    <name type="scientific">Tumebacillus lacus</name>
    <dbReference type="NCBI Taxonomy" id="2995335"/>
    <lineage>
        <taxon>Bacteria</taxon>
        <taxon>Bacillati</taxon>
        <taxon>Bacillota</taxon>
        <taxon>Bacilli</taxon>
        <taxon>Bacillales</taxon>
        <taxon>Alicyclobacillaceae</taxon>
        <taxon>Tumebacillus</taxon>
    </lineage>
</organism>
<name>A0ABT3X361_9BACL</name>
<keyword evidence="2" id="KW-1185">Reference proteome</keyword>
<protein>
    <submittedName>
        <fullName evidence="1">Uncharacterized protein</fullName>
    </submittedName>
</protein>
<proteinExistence type="predicted"/>
<comment type="caution">
    <text evidence="1">The sequence shown here is derived from an EMBL/GenBank/DDBJ whole genome shotgun (WGS) entry which is preliminary data.</text>
</comment>